<evidence type="ECO:0000313" key="2">
    <source>
        <dbReference type="Proteomes" id="UP001556367"/>
    </source>
</evidence>
<gene>
    <name evidence="1" type="ORF">HGRIS_009396</name>
</gene>
<proteinExistence type="predicted"/>
<dbReference type="EMBL" id="JASNQZ010000012">
    <property type="protein sequence ID" value="KAL0949321.1"/>
    <property type="molecule type" value="Genomic_DNA"/>
</dbReference>
<name>A0ABR3J111_9AGAR</name>
<accession>A0ABR3J111</accession>
<comment type="caution">
    <text evidence="1">The sequence shown here is derived from an EMBL/GenBank/DDBJ whole genome shotgun (WGS) entry which is preliminary data.</text>
</comment>
<reference evidence="2" key="1">
    <citation type="submission" date="2024-06" db="EMBL/GenBank/DDBJ databases">
        <title>Multi-omics analyses provide insights into the biosynthesis of the anticancer antibiotic pleurotin in Hohenbuehelia grisea.</title>
        <authorList>
            <person name="Weaver J.A."/>
            <person name="Alberti F."/>
        </authorList>
    </citation>
    <scope>NUCLEOTIDE SEQUENCE [LARGE SCALE GENOMIC DNA]</scope>
    <source>
        <strain evidence="2">T-177</strain>
    </source>
</reference>
<organism evidence="1 2">
    <name type="scientific">Hohenbuehelia grisea</name>
    <dbReference type="NCBI Taxonomy" id="104357"/>
    <lineage>
        <taxon>Eukaryota</taxon>
        <taxon>Fungi</taxon>
        <taxon>Dikarya</taxon>
        <taxon>Basidiomycota</taxon>
        <taxon>Agaricomycotina</taxon>
        <taxon>Agaricomycetes</taxon>
        <taxon>Agaricomycetidae</taxon>
        <taxon>Agaricales</taxon>
        <taxon>Pleurotineae</taxon>
        <taxon>Pleurotaceae</taxon>
        <taxon>Hohenbuehelia</taxon>
    </lineage>
</organism>
<dbReference type="Proteomes" id="UP001556367">
    <property type="component" value="Unassembled WGS sequence"/>
</dbReference>
<sequence length="156" mass="17527">MSVFLAQIQPEYALLCSVFNHLDARSLVRYSQVDRSAYAAYCSYALQTFHPRHVLCPYFDSLNIHPFFQVQEATGMLISGSSALQLLDRTDYPASDLDLDVELPHGDLAVAWLISRGCIMWKLSSDEELPALWCVSQLRSLEPRRGDWGGGCGAPW</sequence>
<protein>
    <submittedName>
        <fullName evidence="1">Uncharacterized protein</fullName>
    </submittedName>
</protein>
<keyword evidence="2" id="KW-1185">Reference proteome</keyword>
<evidence type="ECO:0000313" key="1">
    <source>
        <dbReference type="EMBL" id="KAL0949321.1"/>
    </source>
</evidence>